<name>A0AA36C7T9_9BILA</name>
<feature type="non-terminal residue" evidence="5">
    <location>
        <position position="1"/>
    </location>
</feature>
<dbReference type="PROSITE" id="PS51843">
    <property type="entry name" value="NR_LBD"/>
    <property type="match status" value="1"/>
</dbReference>
<organism evidence="5 6">
    <name type="scientific">Mesorhabditis spiculigera</name>
    <dbReference type="NCBI Taxonomy" id="96644"/>
    <lineage>
        <taxon>Eukaryota</taxon>
        <taxon>Metazoa</taxon>
        <taxon>Ecdysozoa</taxon>
        <taxon>Nematoda</taxon>
        <taxon>Chromadorea</taxon>
        <taxon>Rhabditida</taxon>
        <taxon>Rhabditina</taxon>
        <taxon>Rhabditomorpha</taxon>
        <taxon>Rhabditoidea</taxon>
        <taxon>Rhabditidae</taxon>
        <taxon>Mesorhabditinae</taxon>
        <taxon>Mesorhabditis</taxon>
    </lineage>
</organism>
<comment type="caution">
    <text evidence="5">The sequence shown here is derived from an EMBL/GenBank/DDBJ whole genome shotgun (WGS) entry which is preliminary data.</text>
</comment>
<keyword evidence="2" id="KW-0804">Transcription</keyword>
<protein>
    <recommendedName>
        <fullName evidence="4">NR LBD domain-containing protein</fullName>
    </recommendedName>
</protein>
<keyword evidence="6" id="KW-1185">Reference proteome</keyword>
<gene>
    <name evidence="5" type="ORF">MSPICULIGERA_LOCUS2261</name>
</gene>
<evidence type="ECO:0000256" key="3">
    <source>
        <dbReference type="ARBA" id="ARBA00023170"/>
    </source>
</evidence>
<evidence type="ECO:0000256" key="1">
    <source>
        <dbReference type="ARBA" id="ARBA00023015"/>
    </source>
</evidence>
<dbReference type="AlphaFoldDB" id="A0AA36C7T9"/>
<dbReference type="PROSITE" id="PS51257">
    <property type="entry name" value="PROKAR_LIPOPROTEIN"/>
    <property type="match status" value="1"/>
</dbReference>
<reference evidence="5" key="1">
    <citation type="submission" date="2023-06" db="EMBL/GenBank/DDBJ databases">
        <authorList>
            <person name="Delattre M."/>
        </authorList>
    </citation>
    <scope>NUCLEOTIDE SEQUENCE</scope>
    <source>
        <strain evidence="5">AF72</strain>
    </source>
</reference>
<feature type="domain" description="NR LBD" evidence="4">
    <location>
        <begin position="1"/>
        <end position="159"/>
    </location>
</feature>
<dbReference type="SMART" id="SM00430">
    <property type="entry name" value="HOLI"/>
    <property type="match status" value="1"/>
</dbReference>
<evidence type="ECO:0000256" key="2">
    <source>
        <dbReference type="ARBA" id="ARBA00023163"/>
    </source>
</evidence>
<evidence type="ECO:0000259" key="4">
    <source>
        <dbReference type="PROSITE" id="PS51843"/>
    </source>
</evidence>
<dbReference type="EMBL" id="CATQJA010000668">
    <property type="protein sequence ID" value="CAJ0562888.1"/>
    <property type="molecule type" value="Genomic_DNA"/>
</dbReference>
<dbReference type="PANTHER" id="PTHR46011">
    <property type="entry name" value="NUCLEAR HORMONE RECEPTOR FAMILY MEMBER NHR-86-RELATED"/>
    <property type="match status" value="1"/>
</dbReference>
<accession>A0AA36C7T9</accession>
<sequence>MKLEQEELWHHCKAFMPTFWMLGCAYYTYEDMEPGSRLIMFTQTLVMDLDNIRHFYEGAVPEHNVATMANVMRESMLRQLHVVGRMRELKVTEVEIAALTTLLLWDADAARNHPNIQKIGACERKKIFDELGSYYRFVLNESDYAARLGGLMCLYSSFQ</sequence>
<dbReference type="Gene3D" id="1.10.565.10">
    <property type="entry name" value="Retinoid X Receptor"/>
    <property type="match status" value="1"/>
</dbReference>
<evidence type="ECO:0000313" key="5">
    <source>
        <dbReference type="EMBL" id="CAJ0562888.1"/>
    </source>
</evidence>
<keyword evidence="1" id="KW-0805">Transcription regulation</keyword>
<keyword evidence="3" id="KW-0675">Receptor</keyword>
<dbReference type="InterPro" id="IPR000536">
    <property type="entry name" value="Nucl_hrmn_rcpt_lig-bd"/>
</dbReference>
<dbReference type="Proteomes" id="UP001177023">
    <property type="component" value="Unassembled WGS sequence"/>
</dbReference>
<evidence type="ECO:0000313" key="6">
    <source>
        <dbReference type="Proteomes" id="UP001177023"/>
    </source>
</evidence>
<dbReference type="SUPFAM" id="SSF48508">
    <property type="entry name" value="Nuclear receptor ligand-binding domain"/>
    <property type="match status" value="1"/>
</dbReference>
<dbReference type="Pfam" id="PF00104">
    <property type="entry name" value="Hormone_recep"/>
    <property type="match status" value="1"/>
</dbReference>
<dbReference type="InterPro" id="IPR035500">
    <property type="entry name" value="NHR-like_dom_sf"/>
</dbReference>
<proteinExistence type="predicted"/>